<evidence type="ECO:0000313" key="2">
    <source>
        <dbReference type="Proteomes" id="UP000018948"/>
    </source>
</evidence>
<sequence length="366" mass="41299">MARFTVSDTASTARKVSRQFDSTLQMDCTMHALNLCIGYGIGLKENLRNDYVLDPKSQTFVKKRVVVTMGGAFPEGSALIRKLRALKNFFASSRSSERIDRLKQVQQFHKLPVLASLVDVDVRVASTIKLFRRSIINYPAFQAFFQNTPSGDAGVFNCITRAECELAVQLEAVLYRVAELAPVESQSATVLSSTMFVLLRVASTRMNSYKFSACAIDGARDMDTNENNFPRVEIKLTDLSELAQRCIKRTLHQILERLEKPSTTMAMSLMLDPRTRPSAKNFSEFQMSRIRRPTISWMRQKHLCVSSNACSTRRSILTYSSKLKAVLLNRPVHLQAMETAAPTLKPNYYTVKKFHSLSKTATLRLS</sequence>
<gene>
    <name evidence="1" type="ORF">F442_11441</name>
</gene>
<dbReference type="EMBL" id="ANIY01002361">
    <property type="protein sequence ID" value="ETP41373.1"/>
    <property type="molecule type" value="Genomic_DNA"/>
</dbReference>
<reference evidence="1 2" key="1">
    <citation type="submission" date="2013-11" db="EMBL/GenBank/DDBJ databases">
        <title>The Genome Sequence of Phytophthora parasitica P10297.</title>
        <authorList>
            <consortium name="The Broad Institute Genomics Platform"/>
            <person name="Russ C."/>
            <person name="Tyler B."/>
            <person name="Panabieres F."/>
            <person name="Shan W."/>
            <person name="Tripathy S."/>
            <person name="Grunwald N."/>
            <person name="Machado M."/>
            <person name="Johnson C.S."/>
            <person name="Walker B."/>
            <person name="Young S.K."/>
            <person name="Zeng Q."/>
            <person name="Gargeya S."/>
            <person name="Fitzgerald M."/>
            <person name="Haas B."/>
            <person name="Abouelleil A."/>
            <person name="Allen A.W."/>
            <person name="Alvarado L."/>
            <person name="Arachchi H.M."/>
            <person name="Berlin A.M."/>
            <person name="Chapman S.B."/>
            <person name="Gainer-Dewar J."/>
            <person name="Goldberg J."/>
            <person name="Griggs A."/>
            <person name="Gujja S."/>
            <person name="Hansen M."/>
            <person name="Howarth C."/>
            <person name="Imamovic A."/>
            <person name="Ireland A."/>
            <person name="Larimer J."/>
            <person name="McCowan C."/>
            <person name="Murphy C."/>
            <person name="Pearson M."/>
            <person name="Poon T.W."/>
            <person name="Priest M."/>
            <person name="Roberts A."/>
            <person name="Saif S."/>
            <person name="Shea T."/>
            <person name="Sisk P."/>
            <person name="Sykes S."/>
            <person name="Wortman J."/>
            <person name="Nusbaum C."/>
            <person name="Birren B."/>
        </authorList>
    </citation>
    <scope>NUCLEOTIDE SEQUENCE [LARGE SCALE GENOMIC DNA]</scope>
    <source>
        <strain evidence="1 2">P10297</strain>
    </source>
</reference>
<organism evidence="1 2">
    <name type="scientific">Phytophthora nicotianae P10297</name>
    <dbReference type="NCBI Taxonomy" id="1317064"/>
    <lineage>
        <taxon>Eukaryota</taxon>
        <taxon>Sar</taxon>
        <taxon>Stramenopiles</taxon>
        <taxon>Oomycota</taxon>
        <taxon>Peronosporomycetes</taxon>
        <taxon>Peronosporales</taxon>
        <taxon>Peronosporaceae</taxon>
        <taxon>Phytophthora</taxon>
    </lineage>
</organism>
<protein>
    <recommendedName>
        <fullName evidence="3">DUF659 domain-containing protein</fullName>
    </recommendedName>
</protein>
<evidence type="ECO:0008006" key="3">
    <source>
        <dbReference type="Google" id="ProtNLM"/>
    </source>
</evidence>
<accession>W2Z279</accession>
<dbReference type="Proteomes" id="UP000018948">
    <property type="component" value="Unassembled WGS sequence"/>
</dbReference>
<comment type="caution">
    <text evidence="1">The sequence shown here is derived from an EMBL/GenBank/DDBJ whole genome shotgun (WGS) entry which is preliminary data.</text>
</comment>
<dbReference type="AlphaFoldDB" id="W2Z279"/>
<proteinExistence type="predicted"/>
<dbReference type="OrthoDB" id="97596at2759"/>
<name>W2Z279_PHYNI</name>
<evidence type="ECO:0000313" key="1">
    <source>
        <dbReference type="EMBL" id="ETP41373.1"/>
    </source>
</evidence>